<dbReference type="EMBL" id="JAMZEJ010000003">
    <property type="protein sequence ID" value="MCQ8240322.1"/>
    <property type="molecule type" value="Genomic_DNA"/>
</dbReference>
<dbReference type="InterPro" id="IPR017871">
    <property type="entry name" value="ABC_transporter-like_CS"/>
</dbReference>
<dbReference type="PROSITE" id="PS00211">
    <property type="entry name" value="ABC_TRANSPORTER_1"/>
    <property type="match status" value="1"/>
</dbReference>
<sequence>MAATAISPGANGPAATGQNHNARAAEGHAGVETVTISDADLVRLAGRPLPFMFRYVRHRPVQHLFILASVVLAVAAVVGSSYAIHFLVDTLTAYHGGPMRPVWIAVLLLGGLIAVDNLAWRIGGWIAARTFVDVTGDVRRDLFRHLTGHAPAYFSERMPGTLAGRITATSNAMFTLENLATWNVLPPCLNVAFSILLMVTVSPLMALVLVMLAAVISMLMFRLAANGRPLHHHYATDAARVDGELLDIINNMPLVRAFGAVRRERNRFGQRIRGEMSSRSRSLRYLEKLRLIHAVLTAFLTAGLLIWAILLWHSHVASVGDVVMVTTLGFMILHGTRDLAVALVETIQHVARLAEALSTLLLPHDMPDAAHASGFGHHPKGEVVFERVTYAYPGSAPVLDEFFLRVEAGTRVGLVGRSGSGKTTVLALLQRMRFIQKGQILIDGRDLRDLTEDALRAAISVVPQDVSLFHRSVLENIRYGKPEATDEEVFAAADAAGCREFIEAMPEGFATEVGDRGVKLSGGQRQRLAIARAFLRNAPILLLDEATSALDSESEQKVQEALDRLMVGRTVIAVAHRLSTLRDFDRIVVMQSGQILQDGPPAVLERSEGPYRDLLSRQAVTLESVA</sequence>
<feature type="transmembrane region" description="Helical" evidence="8">
    <location>
        <begin position="179"/>
        <end position="198"/>
    </location>
</feature>
<keyword evidence="3" id="KW-0547">Nucleotide-binding</keyword>
<gene>
    <name evidence="11" type="ORF">NFI88_05625</name>
</gene>
<proteinExistence type="predicted"/>
<name>A0ABT1VVE9_9PROT</name>
<feature type="transmembrane region" description="Helical" evidence="8">
    <location>
        <begin position="64"/>
        <end position="88"/>
    </location>
</feature>
<evidence type="ECO:0000259" key="10">
    <source>
        <dbReference type="PROSITE" id="PS50929"/>
    </source>
</evidence>
<keyword evidence="5 8" id="KW-1133">Transmembrane helix</keyword>
<dbReference type="InterPro" id="IPR011527">
    <property type="entry name" value="ABC1_TM_dom"/>
</dbReference>
<dbReference type="Pfam" id="PF00005">
    <property type="entry name" value="ABC_tran"/>
    <property type="match status" value="1"/>
</dbReference>
<dbReference type="RefSeq" id="WP_422919052.1">
    <property type="nucleotide sequence ID" value="NZ_JAMZEJ010000003.1"/>
</dbReference>
<keyword evidence="12" id="KW-1185">Reference proteome</keyword>
<dbReference type="SMART" id="SM00382">
    <property type="entry name" value="AAA"/>
    <property type="match status" value="1"/>
</dbReference>
<dbReference type="InterPro" id="IPR039421">
    <property type="entry name" value="Type_1_exporter"/>
</dbReference>
<comment type="subcellular location">
    <subcellularLocation>
        <location evidence="1">Cell membrane</location>
        <topology evidence="1">Multi-pass membrane protein</topology>
    </subcellularLocation>
</comment>
<evidence type="ECO:0000256" key="1">
    <source>
        <dbReference type="ARBA" id="ARBA00004651"/>
    </source>
</evidence>
<evidence type="ECO:0000256" key="3">
    <source>
        <dbReference type="ARBA" id="ARBA00022741"/>
    </source>
</evidence>
<feature type="domain" description="ABC transmembrane type-1" evidence="10">
    <location>
        <begin position="64"/>
        <end position="348"/>
    </location>
</feature>
<protein>
    <submittedName>
        <fullName evidence="11">ABC transporter ATP-binding protein/permease</fullName>
    </submittedName>
</protein>
<dbReference type="Pfam" id="PF00664">
    <property type="entry name" value="ABC_membrane"/>
    <property type="match status" value="1"/>
</dbReference>
<dbReference type="InterPro" id="IPR036640">
    <property type="entry name" value="ABC1_TM_sf"/>
</dbReference>
<dbReference type="InterPro" id="IPR027417">
    <property type="entry name" value="P-loop_NTPase"/>
</dbReference>
<feature type="transmembrane region" description="Helical" evidence="8">
    <location>
        <begin position="289"/>
        <end position="310"/>
    </location>
</feature>
<dbReference type="SUPFAM" id="SSF52540">
    <property type="entry name" value="P-loop containing nucleoside triphosphate hydrolases"/>
    <property type="match status" value="1"/>
</dbReference>
<evidence type="ECO:0000259" key="9">
    <source>
        <dbReference type="PROSITE" id="PS50893"/>
    </source>
</evidence>
<organism evidence="11 12">
    <name type="scientific">Rhizosaccharibacter radicis</name>
    <dbReference type="NCBI Taxonomy" id="2782605"/>
    <lineage>
        <taxon>Bacteria</taxon>
        <taxon>Pseudomonadati</taxon>
        <taxon>Pseudomonadota</taxon>
        <taxon>Alphaproteobacteria</taxon>
        <taxon>Acetobacterales</taxon>
        <taxon>Acetobacteraceae</taxon>
        <taxon>Rhizosaccharibacter</taxon>
    </lineage>
</organism>
<evidence type="ECO:0000256" key="2">
    <source>
        <dbReference type="ARBA" id="ARBA00022692"/>
    </source>
</evidence>
<feature type="transmembrane region" description="Helical" evidence="8">
    <location>
        <begin position="100"/>
        <end position="120"/>
    </location>
</feature>
<keyword evidence="4 11" id="KW-0067">ATP-binding</keyword>
<feature type="region of interest" description="Disordered" evidence="7">
    <location>
        <begin position="1"/>
        <end position="24"/>
    </location>
</feature>
<evidence type="ECO:0000313" key="12">
    <source>
        <dbReference type="Proteomes" id="UP001524547"/>
    </source>
</evidence>
<dbReference type="Gene3D" id="3.40.50.300">
    <property type="entry name" value="P-loop containing nucleotide triphosphate hydrolases"/>
    <property type="match status" value="1"/>
</dbReference>
<dbReference type="InterPro" id="IPR003593">
    <property type="entry name" value="AAA+_ATPase"/>
</dbReference>
<dbReference type="InterPro" id="IPR003439">
    <property type="entry name" value="ABC_transporter-like_ATP-bd"/>
</dbReference>
<accession>A0ABT1VVE9</accession>
<feature type="domain" description="ABC transporter" evidence="9">
    <location>
        <begin position="383"/>
        <end position="617"/>
    </location>
</feature>
<keyword evidence="2 8" id="KW-0812">Transmembrane</keyword>
<reference evidence="11 12" key="1">
    <citation type="submission" date="2022-06" db="EMBL/GenBank/DDBJ databases">
        <title>Rhizosaccharibacter gen. nov. sp. nov. KSS12, endophytic bacteria isolated from sugarcane.</title>
        <authorList>
            <person name="Pitiwittayakul N."/>
        </authorList>
    </citation>
    <scope>NUCLEOTIDE SEQUENCE [LARGE SCALE GENOMIC DNA]</scope>
    <source>
        <strain evidence="11 12">KSS12</strain>
    </source>
</reference>
<evidence type="ECO:0000256" key="4">
    <source>
        <dbReference type="ARBA" id="ARBA00022840"/>
    </source>
</evidence>
<evidence type="ECO:0000256" key="7">
    <source>
        <dbReference type="SAM" id="MobiDB-lite"/>
    </source>
</evidence>
<dbReference type="CDD" id="cd07346">
    <property type="entry name" value="ABC_6TM_exporters"/>
    <property type="match status" value="1"/>
</dbReference>
<dbReference type="PANTHER" id="PTHR24221">
    <property type="entry name" value="ATP-BINDING CASSETTE SUB-FAMILY B"/>
    <property type="match status" value="1"/>
</dbReference>
<dbReference type="PROSITE" id="PS50893">
    <property type="entry name" value="ABC_TRANSPORTER_2"/>
    <property type="match status" value="1"/>
</dbReference>
<evidence type="ECO:0000256" key="6">
    <source>
        <dbReference type="ARBA" id="ARBA00023136"/>
    </source>
</evidence>
<dbReference type="PROSITE" id="PS50929">
    <property type="entry name" value="ABC_TM1F"/>
    <property type="match status" value="1"/>
</dbReference>
<feature type="transmembrane region" description="Helical" evidence="8">
    <location>
        <begin position="204"/>
        <end position="225"/>
    </location>
</feature>
<keyword evidence="6 8" id="KW-0472">Membrane</keyword>
<evidence type="ECO:0000256" key="8">
    <source>
        <dbReference type="SAM" id="Phobius"/>
    </source>
</evidence>
<evidence type="ECO:0000256" key="5">
    <source>
        <dbReference type="ARBA" id="ARBA00022989"/>
    </source>
</evidence>
<comment type="caution">
    <text evidence="11">The sequence shown here is derived from an EMBL/GenBank/DDBJ whole genome shotgun (WGS) entry which is preliminary data.</text>
</comment>
<dbReference type="SUPFAM" id="SSF90123">
    <property type="entry name" value="ABC transporter transmembrane region"/>
    <property type="match status" value="1"/>
</dbReference>
<dbReference type="GO" id="GO:0005524">
    <property type="term" value="F:ATP binding"/>
    <property type="evidence" value="ECO:0007669"/>
    <property type="project" value="UniProtKB-KW"/>
</dbReference>
<dbReference type="Gene3D" id="1.20.1560.10">
    <property type="entry name" value="ABC transporter type 1, transmembrane domain"/>
    <property type="match status" value="1"/>
</dbReference>
<evidence type="ECO:0000313" key="11">
    <source>
        <dbReference type="EMBL" id="MCQ8240322.1"/>
    </source>
</evidence>
<dbReference type="PANTHER" id="PTHR24221:SF654">
    <property type="entry name" value="ATP-BINDING CASSETTE SUB-FAMILY B MEMBER 6"/>
    <property type="match status" value="1"/>
</dbReference>
<dbReference type="Proteomes" id="UP001524547">
    <property type="component" value="Unassembled WGS sequence"/>
</dbReference>